<gene>
    <name evidence="1" type="ORF">THARTR1_01555</name>
</gene>
<dbReference type="Proteomes" id="UP000236290">
    <property type="component" value="Unassembled WGS sequence"/>
</dbReference>
<dbReference type="AlphaFoldDB" id="A0A2K0UL77"/>
<sequence>MMHEKHGHGLFTSCQALSGSAQGSACQRDTHLTHRPLVTPVTTHAAGEGSKAKLQVNRRYSRSGGVQPGPNQIVGKPCNEVDFVPAAAVAGGRGLGARNTELEYSL</sequence>
<comment type="caution">
    <text evidence="1">The sequence shown here is derived from an EMBL/GenBank/DDBJ whole genome shotgun (WGS) entry which is preliminary data.</text>
</comment>
<protein>
    <submittedName>
        <fullName evidence="1">Uncharacterized protein</fullName>
    </submittedName>
</protein>
<dbReference type="EMBL" id="MTYI01000020">
    <property type="protein sequence ID" value="PNP58539.1"/>
    <property type="molecule type" value="Genomic_DNA"/>
</dbReference>
<name>A0A2K0UL77_TRIHA</name>
<accession>A0A2K0UL77</accession>
<organism evidence="1 2">
    <name type="scientific">Trichoderma harzianum</name>
    <name type="common">Hypocrea lixii</name>
    <dbReference type="NCBI Taxonomy" id="5544"/>
    <lineage>
        <taxon>Eukaryota</taxon>
        <taxon>Fungi</taxon>
        <taxon>Dikarya</taxon>
        <taxon>Ascomycota</taxon>
        <taxon>Pezizomycotina</taxon>
        <taxon>Sordariomycetes</taxon>
        <taxon>Hypocreomycetidae</taxon>
        <taxon>Hypocreales</taxon>
        <taxon>Hypocreaceae</taxon>
        <taxon>Trichoderma</taxon>
    </lineage>
</organism>
<evidence type="ECO:0000313" key="2">
    <source>
        <dbReference type="Proteomes" id="UP000236290"/>
    </source>
</evidence>
<evidence type="ECO:0000313" key="1">
    <source>
        <dbReference type="EMBL" id="PNP58539.1"/>
    </source>
</evidence>
<reference evidence="1 2" key="1">
    <citation type="submission" date="2017-02" db="EMBL/GenBank/DDBJ databases">
        <title>Genomes of Trichoderma spp. with biocontrol activity.</title>
        <authorList>
            <person name="Gardiner D."/>
            <person name="Kazan K."/>
            <person name="Vos C."/>
            <person name="Harvey P."/>
        </authorList>
    </citation>
    <scope>NUCLEOTIDE SEQUENCE [LARGE SCALE GENOMIC DNA]</scope>
    <source>
        <strain evidence="1 2">Tr1</strain>
    </source>
</reference>
<proteinExistence type="predicted"/>